<sequence>MFKFSIRETDKAYKGSAVFLNTSEALERGVLDALSAMFPPVYAIGPLRLFEEKQIPKDIWTPQERILNHPSVRGFLTHCGWNSLLESIVGGVPILCWPAHAEQYTNCWFACKHWGLGMEITEAKRELVERLVRELMVEEKGKMMKAKALEWKKAAEDAVTALAGSSYVNFHNLVNNVLLSKFQTS</sequence>
<gene>
    <name evidence="1" type="ORF">Vadar_033720</name>
</gene>
<dbReference type="EMBL" id="CM037155">
    <property type="protein sequence ID" value="KAH7848088.1"/>
    <property type="molecule type" value="Genomic_DNA"/>
</dbReference>
<evidence type="ECO:0000313" key="1">
    <source>
        <dbReference type="EMBL" id="KAH7848088.1"/>
    </source>
</evidence>
<keyword evidence="2" id="KW-1185">Reference proteome</keyword>
<name>A0ACB7Y4G1_9ERIC</name>
<evidence type="ECO:0000313" key="2">
    <source>
        <dbReference type="Proteomes" id="UP000828048"/>
    </source>
</evidence>
<protein>
    <submittedName>
        <fullName evidence="1">Uncharacterized protein</fullName>
    </submittedName>
</protein>
<reference evidence="1 2" key="1">
    <citation type="journal article" date="2021" name="Hortic Res">
        <title>High-quality reference genome and annotation aids understanding of berry development for evergreen blueberry (Vaccinium darrowii).</title>
        <authorList>
            <person name="Yu J."/>
            <person name="Hulse-Kemp A.M."/>
            <person name="Babiker E."/>
            <person name="Staton M."/>
        </authorList>
    </citation>
    <scope>NUCLEOTIDE SEQUENCE [LARGE SCALE GENOMIC DNA]</scope>
    <source>
        <strain evidence="2">cv. NJ 8807/NJ 8810</strain>
        <tissue evidence="1">Young leaf</tissue>
    </source>
</reference>
<proteinExistence type="predicted"/>
<accession>A0ACB7Y4G1</accession>
<comment type="caution">
    <text evidence="1">The sequence shown here is derived from an EMBL/GenBank/DDBJ whole genome shotgun (WGS) entry which is preliminary data.</text>
</comment>
<dbReference type="Proteomes" id="UP000828048">
    <property type="component" value="Chromosome 5"/>
</dbReference>
<organism evidence="1 2">
    <name type="scientific">Vaccinium darrowii</name>
    <dbReference type="NCBI Taxonomy" id="229202"/>
    <lineage>
        <taxon>Eukaryota</taxon>
        <taxon>Viridiplantae</taxon>
        <taxon>Streptophyta</taxon>
        <taxon>Embryophyta</taxon>
        <taxon>Tracheophyta</taxon>
        <taxon>Spermatophyta</taxon>
        <taxon>Magnoliopsida</taxon>
        <taxon>eudicotyledons</taxon>
        <taxon>Gunneridae</taxon>
        <taxon>Pentapetalae</taxon>
        <taxon>asterids</taxon>
        <taxon>Ericales</taxon>
        <taxon>Ericaceae</taxon>
        <taxon>Vaccinioideae</taxon>
        <taxon>Vaccinieae</taxon>
        <taxon>Vaccinium</taxon>
    </lineage>
</organism>